<name>A0A1T5EMQ1_9SPHN</name>
<evidence type="ECO:0000313" key="2">
    <source>
        <dbReference type="Proteomes" id="UP000190044"/>
    </source>
</evidence>
<sequence>MKRAAVPLERPPLNFAWAEPRYYFGASTISIWRPSVRG</sequence>
<accession>A0A1T5EMQ1</accession>
<protein>
    <submittedName>
        <fullName evidence="1">Uncharacterized protein</fullName>
    </submittedName>
</protein>
<reference evidence="2" key="1">
    <citation type="submission" date="2017-02" db="EMBL/GenBank/DDBJ databases">
        <authorList>
            <person name="Varghese N."/>
            <person name="Submissions S."/>
        </authorList>
    </citation>
    <scope>NUCLEOTIDE SEQUENCE [LARGE SCALE GENOMIC DNA]</scope>
    <source>
        <strain evidence="2">R11H</strain>
    </source>
</reference>
<gene>
    <name evidence="1" type="ORF">SAMN06295937_102318</name>
</gene>
<organism evidence="1 2">
    <name type="scientific">Sphingopyxis flava</name>
    <dbReference type="NCBI Taxonomy" id="1507287"/>
    <lineage>
        <taxon>Bacteria</taxon>
        <taxon>Pseudomonadati</taxon>
        <taxon>Pseudomonadota</taxon>
        <taxon>Alphaproteobacteria</taxon>
        <taxon>Sphingomonadales</taxon>
        <taxon>Sphingomonadaceae</taxon>
        <taxon>Sphingopyxis</taxon>
    </lineage>
</organism>
<evidence type="ECO:0000313" key="1">
    <source>
        <dbReference type="EMBL" id="SKB84960.1"/>
    </source>
</evidence>
<dbReference type="AlphaFoldDB" id="A0A1T5EMQ1"/>
<keyword evidence="2" id="KW-1185">Reference proteome</keyword>
<proteinExistence type="predicted"/>
<dbReference type="Proteomes" id="UP000190044">
    <property type="component" value="Unassembled WGS sequence"/>
</dbReference>
<dbReference type="EMBL" id="FUYP01000023">
    <property type="protein sequence ID" value="SKB84960.1"/>
    <property type="molecule type" value="Genomic_DNA"/>
</dbReference>